<dbReference type="AlphaFoldDB" id="I4Z4R1"/>
<dbReference type="EMBL" id="JH660633">
    <property type="protein sequence ID" value="EIM31203.1"/>
    <property type="molecule type" value="Genomic_DNA"/>
</dbReference>
<evidence type="ECO:0000256" key="1">
    <source>
        <dbReference type="SAM" id="MobiDB-lite"/>
    </source>
</evidence>
<evidence type="ECO:0000313" key="3">
    <source>
        <dbReference type="Proteomes" id="UP000003947"/>
    </source>
</evidence>
<feature type="region of interest" description="Disordered" evidence="1">
    <location>
        <begin position="27"/>
        <end position="56"/>
    </location>
</feature>
<protein>
    <submittedName>
        <fullName evidence="2">Uncharacterized protein</fullName>
    </submittedName>
</protein>
<accession>I4Z4R1</accession>
<feature type="compositionally biased region" description="Basic and acidic residues" evidence="1">
    <location>
        <begin position="40"/>
        <end position="56"/>
    </location>
</feature>
<evidence type="ECO:0000313" key="2">
    <source>
        <dbReference type="EMBL" id="EIM31203.1"/>
    </source>
</evidence>
<dbReference type="PATRIC" id="fig|864069.3.peg.203"/>
<organism evidence="2 3">
    <name type="scientific">Microvirga lotononidis</name>
    <dbReference type="NCBI Taxonomy" id="864069"/>
    <lineage>
        <taxon>Bacteria</taxon>
        <taxon>Pseudomonadati</taxon>
        <taxon>Pseudomonadota</taxon>
        <taxon>Alphaproteobacteria</taxon>
        <taxon>Hyphomicrobiales</taxon>
        <taxon>Methylobacteriaceae</taxon>
        <taxon>Microvirga</taxon>
    </lineage>
</organism>
<dbReference type="STRING" id="864069.MicloDRAFT_00001930"/>
<sequence>MGKRPLSLTQRVVNSVWKAVRMLEDRPAPFPKVKLNGRRGYGDRDIPSPDQNSDRD</sequence>
<gene>
    <name evidence="2" type="ORF">MicloDRAFT_00001930</name>
</gene>
<dbReference type="Proteomes" id="UP000003947">
    <property type="component" value="Unassembled WGS sequence"/>
</dbReference>
<dbReference type="HOGENOM" id="CLU_3009266_0_0_5"/>
<keyword evidence="3" id="KW-1185">Reference proteome</keyword>
<reference evidence="2 3" key="1">
    <citation type="submission" date="2012-02" db="EMBL/GenBank/DDBJ databases">
        <title>Improved High-Quality Draft sequence of Microvirga sp. WSM3557.</title>
        <authorList>
            <consortium name="US DOE Joint Genome Institute"/>
            <person name="Lucas S."/>
            <person name="Han J."/>
            <person name="Lapidus A."/>
            <person name="Cheng J.-F."/>
            <person name="Goodwin L."/>
            <person name="Pitluck S."/>
            <person name="Peters L."/>
            <person name="Zhang X."/>
            <person name="Detter J.C."/>
            <person name="Han C."/>
            <person name="Tapia R."/>
            <person name="Land M."/>
            <person name="Hauser L."/>
            <person name="Kyrpides N."/>
            <person name="Ivanova N."/>
            <person name="Pagani I."/>
            <person name="Brau L."/>
            <person name="Yates R."/>
            <person name="O'Hara G."/>
            <person name="Rui T."/>
            <person name="Howieson J."/>
            <person name="Reeve W."/>
            <person name="Woyke T."/>
        </authorList>
    </citation>
    <scope>NUCLEOTIDE SEQUENCE [LARGE SCALE GENOMIC DNA]</scope>
    <source>
        <strain evidence="2 3">WSM3557</strain>
    </source>
</reference>
<name>I4Z4R1_9HYPH</name>
<proteinExistence type="predicted"/>